<dbReference type="Proteomes" id="UP000639010">
    <property type="component" value="Unassembled WGS sequence"/>
</dbReference>
<comment type="caution">
    <text evidence="1">The sequence shown here is derived from an EMBL/GenBank/DDBJ whole genome shotgun (WGS) entry which is preliminary data.</text>
</comment>
<organism evidence="1 2">
    <name type="scientific">Desulfomicrobium macestii</name>
    <dbReference type="NCBI Taxonomy" id="90731"/>
    <lineage>
        <taxon>Bacteria</taxon>
        <taxon>Pseudomonadati</taxon>
        <taxon>Thermodesulfobacteriota</taxon>
        <taxon>Desulfovibrionia</taxon>
        <taxon>Desulfovibrionales</taxon>
        <taxon>Desulfomicrobiaceae</taxon>
        <taxon>Desulfomicrobium</taxon>
    </lineage>
</organism>
<evidence type="ECO:0000313" key="1">
    <source>
        <dbReference type="EMBL" id="MBE1426640.1"/>
    </source>
</evidence>
<protein>
    <submittedName>
        <fullName evidence="1">Tetratricopeptide (TPR) repeat protein</fullName>
    </submittedName>
</protein>
<accession>A0ABR9H7F0</accession>
<proteinExistence type="predicted"/>
<dbReference type="EMBL" id="JADBGG010000030">
    <property type="protein sequence ID" value="MBE1426640.1"/>
    <property type="molecule type" value="Genomic_DNA"/>
</dbReference>
<gene>
    <name evidence="1" type="ORF">H4684_003306</name>
</gene>
<sequence>MIDSANTSSRRLLEELEECVSLGPHGQERSAFVRFVLSGRDDVSLEDIARHVRSGAKPLLRSLQKYVSWGNDEKVEEVEAWLSTLPEVSVNDITRAKQLGLEIRKALNAFEKFLATTPDEKKVAEKYSQLLNKYPFLSAKLKKTMEYQKNRKKRLERNQAFRKTGKPLSSVVSGRSHAIQTLDPCPVWDLVIDESGMEFEAGAKGAQAGKVVGLLVPRGSDLPALKGFHAVSATPEVVDQALQAILDRPVGVFGISVTDIPEADGERWMDGVCEVVHWVWQLLPLDTQTLHTELHVHVENRGDYEARLDLKALERELLRQWARIDASRKVELSMSIAPKDGHDFLGYVDAVAFTWGSSAQESRERLRRSALVGECLQSIGSGRKLRDLRDFYARPELLDGEYWKWLSGLPGSDRPESLSGHLLGRLATYCSNNPTKWDEYVGALFEHLDSKALDLQILGRQCAWLAQCRPSGKTLPAAMELMWNVALLANANHLGKTECQDSIRVIKSAGDRLLDEDARLVCKADLHLAVQATNRFEFDEASRFMERWRGMPRLEAIFREMGLAPSQFMQYAELSNMTIGLQLSGRVKSSLGQHLAFEGRLAEAREMFELALRDFERLSDPVSAARDKEQTGIYLAIASMDDPDCAPTEVTRLVESVLGPVNSAIEALASNTKVQDKYKHHLLVRYLVQSEDEKSAKDYLRSAKSMSYDYGHPWPLIQFYRCLLARKHESRLWQETAKSIWELAFDPDQGPTVRYIGMCLGVALGLIDASWPVFASEVQQLRTALPGAQARLDLLERYAAAPPESPLEAVQTLLPFNFR</sequence>
<reference evidence="1 2" key="1">
    <citation type="submission" date="2020-10" db="EMBL/GenBank/DDBJ databases">
        <title>Genomic Encyclopedia of Type Strains, Phase IV (KMG-IV): sequencing the most valuable type-strain genomes for metagenomic binning, comparative biology and taxonomic classification.</title>
        <authorList>
            <person name="Goeker M."/>
        </authorList>
    </citation>
    <scope>NUCLEOTIDE SEQUENCE [LARGE SCALE GENOMIC DNA]</scope>
    <source>
        <strain evidence="1 2">DSM 4194</strain>
    </source>
</reference>
<name>A0ABR9H7F0_9BACT</name>
<dbReference type="RefSeq" id="WP_192624567.1">
    <property type="nucleotide sequence ID" value="NZ_JADBGG010000030.1"/>
</dbReference>
<evidence type="ECO:0000313" key="2">
    <source>
        <dbReference type="Proteomes" id="UP000639010"/>
    </source>
</evidence>
<keyword evidence="2" id="KW-1185">Reference proteome</keyword>